<evidence type="ECO:0000313" key="5">
    <source>
        <dbReference type="Proteomes" id="UP000005408"/>
    </source>
</evidence>
<evidence type="ECO:0000256" key="2">
    <source>
        <dbReference type="PIRNR" id="PIRNR008142"/>
    </source>
</evidence>
<accession>A0A8W8J2U6</accession>
<dbReference type="PIRSF" id="PIRSF008142">
    <property type="entry name" value="SH3-bind_E-rich_L"/>
    <property type="match status" value="1"/>
</dbReference>
<feature type="region of interest" description="Disordered" evidence="3">
    <location>
        <begin position="43"/>
        <end position="67"/>
    </location>
</feature>
<comment type="similarity">
    <text evidence="1 2">Belongs to the SH3BGR family.</text>
</comment>
<dbReference type="PANTHER" id="PTHR12232">
    <property type="entry name" value="SH3 DOMAIN-BINDING GLUTAMIC ACID-RICH-LIKE PROTEIN"/>
    <property type="match status" value="1"/>
</dbReference>
<name>A0A8W8J2U6_MAGGI</name>
<dbReference type="EnsemblMetazoa" id="G16986.26">
    <property type="protein sequence ID" value="G16986.26:cds"/>
    <property type="gene ID" value="G16986"/>
</dbReference>
<protein>
    <recommendedName>
        <fullName evidence="2">SH3 domain-binding glutamic acid-rich-like protein</fullName>
    </recommendedName>
</protein>
<dbReference type="InterPro" id="IPR036249">
    <property type="entry name" value="Thioredoxin-like_sf"/>
</dbReference>
<dbReference type="AlphaFoldDB" id="A0A8W8J2U6"/>
<dbReference type="InterPro" id="IPR051033">
    <property type="entry name" value="SH3BGR"/>
</dbReference>
<dbReference type="CDD" id="cd03030">
    <property type="entry name" value="GRX_SH3BGR"/>
    <property type="match status" value="1"/>
</dbReference>
<evidence type="ECO:0000313" key="4">
    <source>
        <dbReference type="EnsemblMetazoa" id="G16986.26:cds"/>
    </source>
</evidence>
<dbReference type="Gene3D" id="3.40.30.10">
    <property type="entry name" value="Glutaredoxin"/>
    <property type="match status" value="1"/>
</dbReference>
<keyword evidence="5" id="KW-1185">Reference proteome</keyword>
<evidence type="ECO:0000256" key="3">
    <source>
        <dbReference type="SAM" id="MobiDB-lite"/>
    </source>
</evidence>
<reference evidence="4" key="1">
    <citation type="submission" date="2022-08" db="UniProtKB">
        <authorList>
            <consortium name="EnsemblMetazoa"/>
        </authorList>
    </citation>
    <scope>IDENTIFICATION</scope>
    <source>
        <strain evidence="4">05x7-T-G4-1.051#20</strain>
    </source>
</reference>
<dbReference type="PANTHER" id="PTHR12232:SF15">
    <property type="entry name" value="SH3 DOMAIN-BINDING GLUTAMIC ACID-RICH PROTEIN HOMOLOG"/>
    <property type="match status" value="1"/>
</dbReference>
<evidence type="ECO:0000256" key="1">
    <source>
        <dbReference type="ARBA" id="ARBA00007764"/>
    </source>
</evidence>
<dbReference type="InterPro" id="IPR006993">
    <property type="entry name" value="Glut_rich_SH3-bd"/>
</dbReference>
<dbReference type="Proteomes" id="UP000005408">
    <property type="component" value="Unassembled WGS sequence"/>
</dbReference>
<sequence length="118" mass="13207">MGIKVFITNISSSTDIKKKQRELLQTLESLKIEFETVDISDPSKEEEKKFMRANSKPAQEGKVPLPPQVFKDDDYCGDFDAFSEALEDNALYEFLKLAPPKEVSQASVTVTGGKSEDE</sequence>
<dbReference type="GO" id="GO:0005737">
    <property type="term" value="C:cytoplasm"/>
    <property type="evidence" value="ECO:0007669"/>
    <property type="project" value="TreeGrafter"/>
</dbReference>
<dbReference type="Pfam" id="PF04908">
    <property type="entry name" value="SH3BGR"/>
    <property type="match status" value="1"/>
</dbReference>
<dbReference type="PROSITE" id="PS51354">
    <property type="entry name" value="GLUTAREDOXIN_2"/>
    <property type="match status" value="1"/>
</dbReference>
<dbReference type="SUPFAM" id="SSF52833">
    <property type="entry name" value="Thioredoxin-like"/>
    <property type="match status" value="1"/>
</dbReference>
<organism evidence="4 5">
    <name type="scientific">Magallana gigas</name>
    <name type="common">Pacific oyster</name>
    <name type="synonym">Crassostrea gigas</name>
    <dbReference type="NCBI Taxonomy" id="29159"/>
    <lineage>
        <taxon>Eukaryota</taxon>
        <taxon>Metazoa</taxon>
        <taxon>Spiralia</taxon>
        <taxon>Lophotrochozoa</taxon>
        <taxon>Mollusca</taxon>
        <taxon>Bivalvia</taxon>
        <taxon>Autobranchia</taxon>
        <taxon>Pteriomorphia</taxon>
        <taxon>Ostreida</taxon>
        <taxon>Ostreoidea</taxon>
        <taxon>Ostreidae</taxon>
        <taxon>Magallana</taxon>
    </lineage>
</organism>
<proteinExistence type="inferred from homology"/>